<feature type="compositionally biased region" description="Low complexity" evidence="1">
    <location>
        <begin position="28"/>
        <end position="37"/>
    </location>
</feature>
<accession>A0A9P1IE96</accession>
<feature type="region of interest" description="Disordered" evidence="1">
    <location>
        <begin position="28"/>
        <end position="78"/>
    </location>
</feature>
<organism evidence="2 3">
    <name type="scientific">Caenorhabditis angaria</name>
    <dbReference type="NCBI Taxonomy" id="860376"/>
    <lineage>
        <taxon>Eukaryota</taxon>
        <taxon>Metazoa</taxon>
        <taxon>Ecdysozoa</taxon>
        <taxon>Nematoda</taxon>
        <taxon>Chromadorea</taxon>
        <taxon>Rhabditida</taxon>
        <taxon>Rhabditina</taxon>
        <taxon>Rhabditomorpha</taxon>
        <taxon>Rhabditoidea</taxon>
        <taxon>Rhabditidae</taxon>
        <taxon>Peloderinae</taxon>
        <taxon>Caenorhabditis</taxon>
    </lineage>
</organism>
<keyword evidence="3" id="KW-1185">Reference proteome</keyword>
<proteinExistence type="predicted"/>
<comment type="caution">
    <text evidence="2">The sequence shown here is derived from an EMBL/GenBank/DDBJ whole genome shotgun (WGS) entry which is preliminary data.</text>
</comment>
<dbReference type="AlphaFoldDB" id="A0A9P1IE96"/>
<evidence type="ECO:0000313" key="2">
    <source>
        <dbReference type="EMBL" id="CAI5442521.1"/>
    </source>
</evidence>
<evidence type="ECO:0000256" key="1">
    <source>
        <dbReference type="SAM" id="MobiDB-lite"/>
    </source>
</evidence>
<sequence>MRRSRRILKNLFSPPKIKFYFNFRSSPTVPTTNSNSNIKKNRGGLDFSILDESESGVGTSENSISENEEEDDEDEDFYDTVTSPEEFELNDSLSGLTEYFAKSLSLKSPQRENAKKFEEEEEEEEEEFCTPPVTPPPTFVHSDVPCKTDNDLFEVLSKIPLSNLENFPLIRKYITKLNCLNPSERSNWRGIDSPIFSSAKKLRF</sequence>
<evidence type="ECO:0000313" key="3">
    <source>
        <dbReference type="Proteomes" id="UP001152747"/>
    </source>
</evidence>
<dbReference type="EMBL" id="CANHGI010000002">
    <property type="protein sequence ID" value="CAI5442521.1"/>
    <property type="molecule type" value="Genomic_DNA"/>
</dbReference>
<dbReference type="OrthoDB" id="7446186at2759"/>
<name>A0A9P1IE96_9PELO</name>
<gene>
    <name evidence="2" type="ORF">CAMP_LOCUS5158</name>
</gene>
<dbReference type="Proteomes" id="UP001152747">
    <property type="component" value="Unassembled WGS sequence"/>
</dbReference>
<feature type="compositionally biased region" description="Acidic residues" evidence="1">
    <location>
        <begin position="66"/>
        <end position="78"/>
    </location>
</feature>
<reference evidence="2" key="1">
    <citation type="submission" date="2022-11" db="EMBL/GenBank/DDBJ databases">
        <authorList>
            <person name="Kikuchi T."/>
        </authorList>
    </citation>
    <scope>NUCLEOTIDE SEQUENCE</scope>
    <source>
        <strain evidence="2">PS1010</strain>
    </source>
</reference>
<protein>
    <submittedName>
        <fullName evidence="2">Uncharacterized protein</fullName>
    </submittedName>
</protein>